<dbReference type="Proteomes" id="UP000252519">
    <property type="component" value="Unassembled WGS sequence"/>
</dbReference>
<organism evidence="1 2">
    <name type="scientific">Ancylostoma caninum</name>
    <name type="common">Dog hookworm</name>
    <dbReference type="NCBI Taxonomy" id="29170"/>
    <lineage>
        <taxon>Eukaryota</taxon>
        <taxon>Metazoa</taxon>
        <taxon>Ecdysozoa</taxon>
        <taxon>Nematoda</taxon>
        <taxon>Chromadorea</taxon>
        <taxon>Rhabditida</taxon>
        <taxon>Rhabditina</taxon>
        <taxon>Rhabditomorpha</taxon>
        <taxon>Strongyloidea</taxon>
        <taxon>Ancylostomatidae</taxon>
        <taxon>Ancylostomatinae</taxon>
        <taxon>Ancylostoma</taxon>
    </lineage>
</organism>
<evidence type="ECO:0000313" key="1">
    <source>
        <dbReference type="EMBL" id="RCN33472.1"/>
    </source>
</evidence>
<dbReference type="AlphaFoldDB" id="A0A368FN43"/>
<protein>
    <submittedName>
        <fullName evidence="1">Uncharacterized protein</fullName>
    </submittedName>
</protein>
<keyword evidence="2" id="KW-1185">Reference proteome</keyword>
<dbReference type="OrthoDB" id="10345503at2759"/>
<accession>A0A368FN43</accession>
<name>A0A368FN43_ANCCA</name>
<comment type="caution">
    <text evidence="1">The sequence shown here is derived from an EMBL/GenBank/DDBJ whole genome shotgun (WGS) entry which is preliminary data.</text>
</comment>
<proteinExistence type="predicted"/>
<evidence type="ECO:0000313" key="2">
    <source>
        <dbReference type="Proteomes" id="UP000252519"/>
    </source>
</evidence>
<sequence>MQDGKIKISVLVGTPTGAKNMTAFATSEVGDLFRGQVVPHLWREDKWLGDRNGLAFRLGAVQIVNFGPTRQLPNSLSDTLQRSTLSSVCFSGFQNLESIRESLIDKDVIVSY</sequence>
<reference evidence="1 2" key="1">
    <citation type="submission" date="2014-10" db="EMBL/GenBank/DDBJ databases">
        <title>Draft genome of the hookworm Ancylostoma caninum.</title>
        <authorList>
            <person name="Mitreva M."/>
        </authorList>
    </citation>
    <scope>NUCLEOTIDE SEQUENCE [LARGE SCALE GENOMIC DNA]</scope>
    <source>
        <strain evidence="1 2">Baltimore</strain>
    </source>
</reference>
<dbReference type="EMBL" id="JOJR01000915">
    <property type="protein sequence ID" value="RCN33472.1"/>
    <property type="molecule type" value="Genomic_DNA"/>
</dbReference>
<gene>
    <name evidence="1" type="ORF">ANCCAN_20696</name>
</gene>